<gene>
    <name evidence="2" type="ORF">E2C01_063292</name>
</gene>
<evidence type="ECO:0000313" key="3">
    <source>
        <dbReference type="Proteomes" id="UP000324222"/>
    </source>
</evidence>
<feature type="region of interest" description="Disordered" evidence="1">
    <location>
        <begin position="1"/>
        <end position="84"/>
    </location>
</feature>
<feature type="compositionally biased region" description="Gly residues" evidence="1">
    <location>
        <begin position="35"/>
        <end position="51"/>
    </location>
</feature>
<reference evidence="2 3" key="1">
    <citation type="submission" date="2019-05" db="EMBL/GenBank/DDBJ databases">
        <title>Another draft genome of Portunus trituberculatus and its Hox gene families provides insights of decapod evolution.</title>
        <authorList>
            <person name="Jeong J.-H."/>
            <person name="Song I."/>
            <person name="Kim S."/>
            <person name="Choi T."/>
            <person name="Kim D."/>
            <person name="Ryu S."/>
            <person name="Kim W."/>
        </authorList>
    </citation>
    <scope>NUCLEOTIDE SEQUENCE [LARGE SCALE GENOMIC DNA]</scope>
    <source>
        <tissue evidence="2">Muscle</tissue>
    </source>
</reference>
<dbReference type="Proteomes" id="UP000324222">
    <property type="component" value="Unassembled WGS sequence"/>
</dbReference>
<organism evidence="2 3">
    <name type="scientific">Portunus trituberculatus</name>
    <name type="common">Swimming crab</name>
    <name type="synonym">Neptunus trituberculatus</name>
    <dbReference type="NCBI Taxonomy" id="210409"/>
    <lineage>
        <taxon>Eukaryota</taxon>
        <taxon>Metazoa</taxon>
        <taxon>Ecdysozoa</taxon>
        <taxon>Arthropoda</taxon>
        <taxon>Crustacea</taxon>
        <taxon>Multicrustacea</taxon>
        <taxon>Malacostraca</taxon>
        <taxon>Eumalacostraca</taxon>
        <taxon>Eucarida</taxon>
        <taxon>Decapoda</taxon>
        <taxon>Pleocyemata</taxon>
        <taxon>Brachyura</taxon>
        <taxon>Eubrachyura</taxon>
        <taxon>Portunoidea</taxon>
        <taxon>Portunidae</taxon>
        <taxon>Portuninae</taxon>
        <taxon>Portunus</taxon>
    </lineage>
</organism>
<dbReference type="AlphaFoldDB" id="A0A5B7HIK2"/>
<accession>A0A5B7HIK2</accession>
<keyword evidence="3" id="KW-1185">Reference proteome</keyword>
<sequence>MQGRQAQTKEEDSGGRGNAGVRHKRRMKEARHYGRGGGRIRVAIGGRGKASGGATLRRTQPGVTLRDGETCTPGQESGAGTHWR</sequence>
<protein>
    <submittedName>
        <fullName evidence="2">Uncharacterized protein</fullName>
    </submittedName>
</protein>
<proteinExistence type="predicted"/>
<comment type="caution">
    <text evidence="2">The sequence shown here is derived from an EMBL/GenBank/DDBJ whole genome shotgun (WGS) entry which is preliminary data.</text>
</comment>
<evidence type="ECO:0000256" key="1">
    <source>
        <dbReference type="SAM" id="MobiDB-lite"/>
    </source>
</evidence>
<name>A0A5B7HIK2_PORTR</name>
<dbReference type="EMBL" id="VSRR010028854">
    <property type="protein sequence ID" value="MPC69077.1"/>
    <property type="molecule type" value="Genomic_DNA"/>
</dbReference>
<evidence type="ECO:0000313" key="2">
    <source>
        <dbReference type="EMBL" id="MPC69077.1"/>
    </source>
</evidence>